<feature type="domain" description="AMP-binding enzyme C-terminal" evidence="4">
    <location>
        <begin position="472"/>
        <end position="547"/>
    </location>
</feature>
<dbReference type="FunFam" id="3.40.50.12780:FF:000003">
    <property type="entry name" value="Long-chain-fatty-acid--CoA ligase FadD"/>
    <property type="match status" value="1"/>
</dbReference>
<comment type="similarity">
    <text evidence="1">Belongs to the ATP-dependent AMP-binding enzyme family.</text>
</comment>
<keyword evidence="5" id="KW-0436">Ligase</keyword>
<dbReference type="InterPro" id="IPR050237">
    <property type="entry name" value="ATP-dep_AMP-bd_enzyme"/>
</dbReference>
<evidence type="ECO:0000313" key="5">
    <source>
        <dbReference type="EMBL" id="OXM16193.1"/>
    </source>
</evidence>
<name>A0A229P1Q8_9BACL</name>
<dbReference type="SUPFAM" id="SSF56801">
    <property type="entry name" value="Acetyl-CoA synthetase-like"/>
    <property type="match status" value="1"/>
</dbReference>
<dbReference type="Pfam" id="PF00501">
    <property type="entry name" value="AMP-binding"/>
    <property type="match status" value="1"/>
</dbReference>
<comment type="caution">
    <text evidence="5">The sequence shown here is derived from an EMBL/GenBank/DDBJ whole genome shotgun (WGS) entry which is preliminary data.</text>
</comment>
<proteinExistence type="inferred from homology"/>
<keyword evidence="2" id="KW-0472">Membrane</keyword>
<evidence type="ECO:0000256" key="2">
    <source>
        <dbReference type="SAM" id="Phobius"/>
    </source>
</evidence>
<dbReference type="PROSITE" id="PS00455">
    <property type="entry name" value="AMP_BINDING"/>
    <property type="match status" value="1"/>
</dbReference>
<accession>A0A229P1Q8</accession>
<dbReference type="EMBL" id="NMUQ01000001">
    <property type="protein sequence ID" value="OXM16193.1"/>
    <property type="molecule type" value="Genomic_DNA"/>
</dbReference>
<dbReference type="Gene3D" id="3.30.300.30">
    <property type="match status" value="1"/>
</dbReference>
<protein>
    <submittedName>
        <fullName evidence="5">Long-chain fatty acid--CoA ligase</fullName>
    </submittedName>
</protein>
<sequence length="573" mass="64512">MDGMSNRPWLRHYPAEVPPTYDYPDQNLAEFLVQTAEKYPNHTALEFMGARISYRTLLDSVYRFANAMLGLGLRKGDRVAVMLPNCPQAVISYYGTLLAGGVVVMTNPLYMPRELEHQMNDAGARFIVVLDLLVARVKQATVNNPLEQIIVTSIADYLPFPKNFLYPMKAKKDGTPLPKLDYSEARMMRFSELIREAQSDPCRMPVESHTDLALIQYTGGTTGFAKGVMLTHRNLVANTVQSQLWNYRNKGSKEKYLAALPFFHVFGMTVLLNQGIRLGATLYLMPRFEINSVLKAIHKHKPTVFPGAPTMYIAIINHPDVGKYDLSSIEVCFSGAAALPLEVQERFEKITGGKLIEGYGLTETSPIVHGNNIWELRKSGSVGIPLPDTEACIVHPDSGEEMPIGEIGEVVVRGPQVMAGYWKRPDETAQTMKNGWLYTGDLGRMDSDGFFYILDRRKDLIIAGGYNIYPREVEEVLFEHPDVEEAIVAGINDRYRGETVKAYIVLRSGAQEDPLALKQWCKERLAAYKVPKIFEYRDSLPKTLVGKVLRRKLLEEELEKEQTPAKPEEATKE</sequence>
<dbReference type="CDD" id="cd05936">
    <property type="entry name" value="FC-FACS_FadD_like"/>
    <property type="match status" value="1"/>
</dbReference>
<evidence type="ECO:0000256" key="1">
    <source>
        <dbReference type="ARBA" id="ARBA00006432"/>
    </source>
</evidence>
<dbReference type="InterPro" id="IPR045851">
    <property type="entry name" value="AMP-bd_C_sf"/>
</dbReference>
<dbReference type="PANTHER" id="PTHR43767:SF9">
    <property type="entry name" value="LONG-CHAIN-FATTY-ACID--COA LIGASE"/>
    <property type="match status" value="1"/>
</dbReference>
<feature type="domain" description="AMP-dependent synthetase/ligase" evidence="3">
    <location>
        <begin position="34"/>
        <end position="422"/>
    </location>
</feature>
<keyword evidence="2" id="KW-0812">Transmembrane</keyword>
<feature type="transmembrane region" description="Helical" evidence="2">
    <location>
        <begin position="256"/>
        <end position="276"/>
    </location>
</feature>
<dbReference type="AlphaFoldDB" id="A0A229P1Q8"/>
<feature type="transmembrane region" description="Helical" evidence="2">
    <location>
        <begin position="91"/>
        <end position="110"/>
    </location>
</feature>
<dbReference type="Proteomes" id="UP000215145">
    <property type="component" value="Unassembled WGS sequence"/>
</dbReference>
<dbReference type="InterPro" id="IPR025110">
    <property type="entry name" value="AMP-bd_C"/>
</dbReference>
<evidence type="ECO:0000259" key="3">
    <source>
        <dbReference type="Pfam" id="PF00501"/>
    </source>
</evidence>
<evidence type="ECO:0000259" key="4">
    <source>
        <dbReference type="Pfam" id="PF13193"/>
    </source>
</evidence>
<keyword evidence="2" id="KW-1133">Transmembrane helix</keyword>
<organism evidence="5 6">
    <name type="scientific">Paenibacillus herberti</name>
    <dbReference type="NCBI Taxonomy" id="1619309"/>
    <lineage>
        <taxon>Bacteria</taxon>
        <taxon>Bacillati</taxon>
        <taxon>Bacillota</taxon>
        <taxon>Bacilli</taxon>
        <taxon>Bacillales</taxon>
        <taxon>Paenibacillaceae</taxon>
        <taxon>Paenibacillus</taxon>
    </lineage>
</organism>
<keyword evidence="6" id="KW-1185">Reference proteome</keyword>
<gene>
    <name evidence="5" type="ORF">CGZ75_05720</name>
</gene>
<dbReference type="GO" id="GO:0016877">
    <property type="term" value="F:ligase activity, forming carbon-sulfur bonds"/>
    <property type="evidence" value="ECO:0007669"/>
    <property type="project" value="UniProtKB-ARBA"/>
</dbReference>
<dbReference type="InterPro" id="IPR042099">
    <property type="entry name" value="ANL_N_sf"/>
</dbReference>
<dbReference type="Gene3D" id="3.40.50.12780">
    <property type="entry name" value="N-terminal domain of ligase-like"/>
    <property type="match status" value="1"/>
</dbReference>
<dbReference type="Pfam" id="PF13193">
    <property type="entry name" value="AMP-binding_C"/>
    <property type="match status" value="1"/>
</dbReference>
<dbReference type="PANTHER" id="PTHR43767">
    <property type="entry name" value="LONG-CHAIN-FATTY-ACID--COA LIGASE"/>
    <property type="match status" value="1"/>
</dbReference>
<reference evidence="5 6" key="1">
    <citation type="submission" date="2017-07" db="EMBL/GenBank/DDBJ databases">
        <title>Paenibacillus herberti R33 genome sequencing and assembly.</title>
        <authorList>
            <person name="Su W."/>
        </authorList>
    </citation>
    <scope>NUCLEOTIDE SEQUENCE [LARGE SCALE GENOMIC DNA]</scope>
    <source>
        <strain evidence="5 6">R33</strain>
    </source>
</reference>
<dbReference type="InterPro" id="IPR020845">
    <property type="entry name" value="AMP-binding_CS"/>
</dbReference>
<dbReference type="OrthoDB" id="9757771at2"/>
<dbReference type="InterPro" id="IPR000873">
    <property type="entry name" value="AMP-dep_synth/lig_dom"/>
</dbReference>
<evidence type="ECO:0000313" key="6">
    <source>
        <dbReference type="Proteomes" id="UP000215145"/>
    </source>
</evidence>